<dbReference type="InterPro" id="IPR025432">
    <property type="entry name" value="YhfH-like"/>
</dbReference>
<dbReference type="RefSeq" id="WP_082380846.1">
    <property type="nucleotide sequence ID" value="NZ_CP020880.1"/>
</dbReference>
<dbReference type="OrthoDB" id="1122256at2"/>
<dbReference type="Proteomes" id="UP000324517">
    <property type="component" value="Unassembled WGS sequence"/>
</dbReference>
<protein>
    <submittedName>
        <fullName evidence="3">YhfH family protein</fullName>
    </submittedName>
</protein>
<accession>A0A1Y0CK77</accession>
<evidence type="ECO:0000313" key="6">
    <source>
        <dbReference type="Proteomes" id="UP000322524"/>
    </source>
</evidence>
<sequence>MLIKSTEFFKTLPPKKCVECKKTMDEQHECYGNHCDECMSSQLK</sequence>
<dbReference type="STRING" id="79883.GCA_001636495_03683"/>
<dbReference type="EMBL" id="VTET01000002">
    <property type="protein sequence ID" value="TYS73773.1"/>
    <property type="molecule type" value="Genomic_DNA"/>
</dbReference>
<evidence type="ECO:0000313" key="3">
    <source>
        <dbReference type="EMBL" id="TYS65611.1"/>
    </source>
</evidence>
<dbReference type="Pfam" id="PF14149">
    <property type="entry name" value="YhfH"/>
    <property type="match status" value="1"/>
</dbReference>
<reference evidence="6 7" key="2">
    <citation type="submission" date="2019-08" db="EMBL/GenBank/DDBJ databases">
        <title>Bacillus genomes from the desert of Cuatro Cienegas, Coahuila.</title>
        <authorList>
            <person name="Olmedo-Alvarez G."/>
        </authorList>
    </citation>
    <scope>NUCLEOTIDE SEQUENCE [LARGE SCALE GENOMIC DNA]</scope>
    <source>
        <strain evidence="3 6">CH28_1T</strain>
        <strain evidence="2 7">CH88_3T</strain>
        <strain evidence="4 8">CH98b_3T</strain>
    </source>
</reference>
<dbReference type="Proteomes" id="UP000323393">
    <property type="component" value="Unassembled WGS sequence"/>
</dbReference>
<proteinExistence type="predicted"/>
<dbReference type="EMBL" id="CP020880">
    <property type="protein sequence ID" value="ART75703.1"/>
    <property type="molecule type" value="Genomic_DNA"/>
</dbReference>
<dbReference type="KEGG" id="bhk:B4U37_06525"/>
<reference evidence="1 5" key="1">
    <citation type="submission" date="2017-04" db="EMBL/GenBank/DDBJ databases">
        <title>Complete Genome Sequence of the Bacillus horikoshii 20a strain from Cuatro Cienegas, Coahuila, Mexico.</title>
        <authorList>
            <person name="Zarza E."/>
            <person name="Alcaraz L.D."/>
            <person name="Aguilar-Salinas B."/>
            <person name="Islas A."/>
            <person name="Olmedo-Alvarez G."/>
        </authorList>
    </citation>
    <scope>NUCLEOTIDE SEQUENCE [LARGE SCALE GENOMIC DNA]</scope>
    <source>
        <strain evidence="1 5">20a</strain>
    </source>
</reference>
<name>A0A1Y0CK77_9BACI</name>
<evidence type="ECO:0000313" key="5">
    <source>
        <dbReference type="Proteomes" id="UP000195573"/>
    </source>
</evidence>
<dbReference type="EMBL" id="VTEV01000007">
    <property type="protein sequence ID" value="TYS65611.1"/>
    <property type="molecule type" value="Genomic_DNA"/>
</dbReference>
<evidence type="ECO:0000313" key="1">
    <source>
        <dbReference type="EMBL" id="ART75703.1"/>
    </source>
</evidence>
<gene>
    <name evidence="1" type="ORF">B4U37_06525</name>
    <name evidence="2" type="ORF">FZC74_01525</name>
    <name evidence="4" type="ORF">FZC75_05460</name>
    <name evidence="3" type="ORF">FZC76_17090</name>
</gene>
<organism evidence="3 6">
    <name type="scientific">Sutcliffiella horikoshii</name>
    <dbReference type="NCBI Taxonomy" id="79883"/>
    <lineage>
        <taxon>Bacteria</taxon>
        <taxon>Bacillati</taxon>
        <taxon>Bacillota</taxon>
        <taxon>Bacilli</taxon>
        <taxon>Bacillales</taxon>
        <taxon>Bacillaceae</taxon>
        <taxon>Sutcliffiella</taxon>
    </lineage>
</organism>
<dbReference type="AlphaFoldDB" id="A0A1Y0CK77"/>
<dbReference type="GeneID" id="96738078"/>
<evidence type="ECO:0000313" key="8">
    <source>
        <dbReference type="Proteomes" id="UP000324517"/>
    </source>
</evidence>
<dbReference type="Proteomes" id="UP000322524">
    <property type="component" value="Unassembled WGS sequence"/>
</dbReference>
<keyword evidence="5" id="KW-1185">Reference proteome</keyword>
<dbReference type="Proteomes" id="UP000195573">
    <property type="component" value="Chromosome"/>
</dbReference>
<evidence type="ECO:0000313" key="4">
    <source>
        <dbReference type="EMBL" id="TYS73773.1"/>
    </source>
</evidence>
<evidence type="ECO:0000313" key="2">
    <source>
        <dbReference type="EMBL" id="TYS60984.1"/>
    </source>
</evidence>
<evidence type="ECO:0000313" key="7">
    <source>
        <dbReference type="Proteomes" id="UP000323393"/>
    </source>
</evidence>
<dbReference type="EMBL" id="VTEU01000001">
    <property type="protein sequence ID" value="TYS60984.1"/>
    <property type="molecule type" value="Genomic_DNA"/>
</dbReference>